<dbReference type="EMBL" id="AFZE01000058">
    <property type="protein sequence ID" value="EHL10041.1"/>
    <property type="molecule type" value="Genomic_DNA"/>
</dbReference>
<dbReference type="Gene3D" id="3.30.70.240">
    <property type="match status" value="1"/>
</dbReference>
<dbReference type="HOGENOM" id="CLU_145265_3_1_9"/>
<comment type="caution">
    <text evidence="1">The sequence shown here is derived from an EMBL/GenBank/DDBJ whole genome shotgun (WGS) entry which is preliminary data.</text>
</comment>
<gene>
    <name evidence="1" type="ORF">HMPREF9629_01033</name>
</gene>
<evidence type="ECO:0000313" key="2">
    <source>
        <dbReference type="Proteomes" id="UP000006437"/>
    </source>
</evidence>
<dbReference type="Proteomes" id="UP000006437">
    <property type="component" value="Unassembled WGS sequence"/>
</dbReference>
<name>G9X3S6_9FIRM</name>
<organism evidence="1 2">
    <name type="scientific">Peptoanaerobacter stomatis</name>
    <dbReference type="NCBI Taxonomy" id="796937"/>
    <lineage>
        <taxon>Bacteria</taxon>
        <taxon>Bacillati</taxon>
        <taxon>Bacillota</taxon>
        <taxon>Clostridia</taxon>
        <taxon>Peptostreptococcales</taxon>
        <taxon>Filifactoraceae</taxon>
        <taxon>Peptoanaerobacter</taxon>
    </lineage>
</organism>
<proteinExistence type="predicted"/>
<sequence>MSKILKQIAFDLDTKSLKIYYPKNNWRKAYEDIKEYMYSNNFIWIQGSVYTSKIGMSNSNVRNIVKILQDDYKYLNKCVRDIVVTNIGKTYKLNNLFDKDMDIPTKKEYQEKTQIKNI</sequence>
<reference evidence="1 2" key="1">
    <citation type="submission" date="2011-08" db="EMBL/GenBank/DDBJ databases">
        <title>The Genome Sequence of Eubacteriaceae bacterium ACC19a.</title>
        <authorList>
            <consortium name="The Broad Institute Genome Sequencing Platform"/>
            <person name="Earl A."/>
            <person name="Ward D."/>
            <person name="Feldgarden M."/>
            <person name="Gevers D."/>
            <person name="Sizova M."/>
            <person name="Hazen A."/>
            <person name="Epstein S."/>
            <person name="Young S.K."/>
            <person name="Zeng Q."/>
            <person name="Gargeya S."/>
            <person name="Fitzgerald M."/>
            <person name="Haas B."/>
            <person name="Abouelleil A."/>
            <person name="Alvarado L."/>
            <person name="Arachchi H.M."/>
            <person name="Berlin A."/>
            <person name="Brown A."/>
            <person name="Chapman S.B."/>
            <person name="Chen Z."/>
            <person name="Dunbar C."/>
            <person name="Freedman E."/>
            <person name="Gearin G."/>
            <person name="Gellesch M."/>
            <person name="Goldberg J."/>
            <person name="Griggs A."/>
            <person name="Gujja S."/>
            <person name="Heiman D."/>
            <person name="Howarth C."/>
            <person name="Larson L."/>
            <person name="Lui A."/>
            <person name="MacDonald P.J.P."/>
            <person name="Montmayeur A."/>
            <person name="Murphy C."/>
            <person name="Neiman D."/>
            <person name="Pearson M."/>
            <person name="Priest M."/>
            <person name="Roberts A."/>
            <person name="Saif S."/>
            <person name="Shea T."/>
            <person name="Shenoy N."/>
            <person name="Sisk P."/>
            <person name="Stolte C."/>
            <person name="Sykes S."/>
            <person name="Wortman J."/>
            <person name="Nusbaum C."/>
            <person name="Birren B."/>
        </authorList>
    </citation>
    <scope>NUCLEOTIDE SEQUENCE [LARGE SCALE GENOMIC DNA]</scope>
    <source>
        <strain evidence="1 2">ACC19a</strain>
    </source>
</reference>
<evidence type="ECO:0000313" key="1">
    <source>
        <dbReference type="EMBL" id="EHL10041.1"/>
    </source>
</evidence>
<protein>
    <submittedName>
        <fullName evidence="1">Uncharacterized protein</fullName>
    </submittedName>
</protein>
<dbReference type="BioCyc" id="EBAC796937-HMP:GMGH-1035-MONOMER"/>
<dbReference type="AlphaFoldDB" id="G9X3S6"/>
<dbReference type="RefSeq" id="WP_009525268.1">
    <property type="nucleotide sequence ID" value="NZ_JH414550.1"/>
</dbReference>
<accession>G9X3S6</accession>